<evidence type="ECO:0000256" key="2">
    <source>
        <dbReference type="ARBA" id="ARBA00023306"/>
    </source>
</evidence>
<dbReference type="GO" id="GO:0005634">
    <property type="term" value="C:nucleus"/>
    <property type="evidence" value="ECO:0007669"/>
    <property type="project" value="TreeGrafter"/>
</dbReference>
<feature type="region of interest" description="Disordered" evidence="3">
    <location>
        <begin position="143"/>
        <end position="209"/>
    </location>
</feature>
<keyword evidence="6" id="KW-1185">Reference proteome</keyword>
<dbReference type="PANTHER" id="PTHR28637:SF1">
    <property type="entry name" value="DNA REPLICATION FACTOR CDT1"/>
    <property type="match status" value="1"/>
</dbReference>
<proteinExistence type="inferred from homology"/>
<dbReference type="GO" id="GO:0000076">
    <property type="term" value="P:DNA replication checkpoint signaling"/>
    <property type="evidence" value="ECO:0007669"/>
    <property type="project" value="TreeGrafter"/>
</dbReference>
<comment type="similarity">
    <text evidence="1">Belongs to the Cdt1 family.</text>
</comment>
<dbReference type="GO" id="GO:0030174">
    <property type="term" value="P:regulation of DNA-templated DNA replication initiation"/>
    <property type="evidence" value="ECO:0007669"/>
    <property type="project" value="InterPro"/>
</dbReference>
<dbReference type="InParanoid" id="A0A0L0HHZ4"/>
<evidence type="ECO:0000313" key="5">
    <source>
        <dbReference type="EMBL" id="KND00717.1"/>
    </source>
</evidence>
<dbReference type="Gene3D" id="1.10.10.1420">
    <property type="entry name" value="DNA replication factor Cdt1, C-terminal WH domain"/>
    <property type="match status" value="1"/>
</dbReference>
<gene>
    <name evidence="5" type="ORF">SPPG_03834</name>
</gene>
<dbReference type="EMBL" id="KQ257455">
    <property type="protein sequence ID" value="KND00717.1"/>
    <property type="molecule type" value="Genomic_DNA"/>
</dbReference>
<dbReference type="AlphaFoldDB" id="A0A0L0HHZ4"/>
<dbReference type="GO" id="GO:0003677">
    <property type="term" value="F:DNA binding"/>
    <property type="evidence" value="ECO:0007669"/>
    <property type="project" value="InterPro"/>
</dbReference>
<dbReference type="SMART" id="SM01075">
    <property type="entry name" value="CDT1"/>
    <property type="match status" value="1"/>
</dbReference>
<dbReference type="InterPro" id="IPR014939">
    <property type="entry name" value="CDT1_Gemini-bd-like"/>
</dbReference>
<evidence type="ECO:0000256" key="1">
    <source>
        <dbReference type="ARBA" id="ARBA00008356"/>
    </source>
</evidence>
<dbReference type="InterPro" id="IPR038090">
    <property type="entry name" value="Cdt1_C_WH_dom_sf"/>
</dbReference>
<evidence type="ECO:0000256" key="3">
    <source>
        <dbReference type="SAM" id="MobiDB-lite"/>
    </source>
</evidence>
<dbReference type="SUPFAM" id="SSF46785">
    <property type="entry name" value="Winged helix' DNA-binding domain"/>
    <property type="match status" value="1"/>
</dbReference>
<dbReference type="InterPro" id="IPR036390">
    <property type="entry name" value="WH_DNA-bd_sf"/>
</dbReference>
<keyword evidence="2" id="KW-0131">Cell cycle</keyword>
<dbReference type="InterPro" id="IPR032054">
    <property type="entry name" value="Cdt1_C"/>
</dbReference>
<dbReference type="InterPro" id="IPR045173">
    <property type="entry name" value="Cdt1"/>
</dbReference>
<dbReference type="FunCoup" id="A0A0L0HHZ4">
    <property type="interactions" value="165"/>
</dbReference>
<reference evidence="5 6" key="1">
    <citation type="submission" date="2009-08" db="EMBL/GenBank/DDBJ databases">
        <title>The Genome Sequence of Spizellomyces punctatus strain DAOM BR117.</title>
        <authorList>
            <consortium name="The Broad Institute Genome Sequencing Platform"/>
            <person name="Russ C."/>
            <person name="Cuomo C."/>
            <person name="Shea T."/>
            <person name="Young S.K."/>
            <person name="Zeng Q."/>
            <person name="Koehrsen M."/>
            <person name="Haas B."/>
            <person name="Borodovsky M."/>
            <person name="Guigo R."/>
            <person name="Alvarado L."/>
            <person name="Berlin A."/>
            <person name="Bochicchio J."/>
            <person name="Borenstein D."/>
            <person name="Chapman S."/>
            <person name="Chen Z."/>
            <person name="Engels R."/>
            <person name="Freedman E."/>
            <person name="Gellesch M."/>
            <person name="Goldberg J."/>
            <person name="Griggs A."/>
            <person name="Gujja S."/>
            <person name="Heiman D."/>
            <person name="Hepburn T."/>
            <person name="Howarth C."/>
            <person name="Jen D."/>
            <person name="Larson L."/>
            <person name="Lewis B."/>
            <person name="Mehta T."/>
            <person name="Park D."/>
            <person name="Pearson M."/>
            <person name="Roberts A."/>
            <person name="Saif S."/>
            <person name="Shenoy N."/>
            <person name="Sisk P."/>
            <person name="Stolte C."/>
            <person name="Sykes S."/>
            <person name="Thomson T."/>
            <person name="Walk T."/>
            <person name="White J."/>
            <person name="Yandava C."/>
            <person name="Burger G."/>
            <person name="Gray M.W."/>
            <person name="Holland P.W.H."/>
            <person name="King N."/>
            <person name="Lang F.B.F."/>
            <person name="Roger A.J."/>
            <person name="Ruiz-Trillo I."/>
            <person name="Lander E."/>
            <person name="Nusbaum C."/>
        </authorList>
    </citation>
    <scope>NUCLEOTIDE SEQUENCE [LARGE SCALE GENOMIC DNA]</scope>
    <source>
        <strain evidence="5 6">DAOM BR117</strain>
    </source>
</reference>
<feature type="domain" description="CDT1 Geminin-binding" evidence="4">
    <location>
        <begin position="263"/>
        <end position="457"/>
    </location>
</feature>
<dbReference type="eggNOG" id="KOG4762">
    <property type="taxonomic scope" value="Eukaryota"/>
</dbReference>
<dbReference type="VEuPathDB" id="FungiDB:SPPG_03834"/>
<name>A0A0L0HHZ4_SPIPD</name>
<feature type="region of interest" description="Disordered" evidence="3">
    <location>
        <begin position="50"/>
        <end position="82"/>
    </location>
</feature>
<dbReference type="CDD" id="cd08767">
    <property type="entry name" value="Cdt1_c"/>
    <property type="match status" value="1"/>
</dbReference>
<protein>
    <recommendedName>
        <fullName evidence="4">CDT1 Geminin-binding domain-containing protein</fullName>
    </recommendedName>
</protein>
<organism evidence="5 6">
    <name type="scientific">Spizellomyces punctatus (strain DAOM BR117)</name>
    <dbReference type="NCBI Taxonomy" id="645134"/>
    <lineage>
        <taxon>Eukaryota</taxon>
        <taxon>Fungi</taxon>
        <taxon>Fungi incertae sedis</taxon>
        <taxon>Chytridiomycota</taxon>
        <taxon>Chytridiomycota incertae sedis</taxon>
        <taxon>Chytridiomycetes</taxon>
        <taxon>Spizellomycetales</taxon>
        <taxon>Spizellomycetaceae</taxon>
        <taxon>Spizellomyces</taxon>
    </lineage>
</organism>
<dbReference type="GO" id="GO:0000278">
    <property type="term" value="P:mitotic cell cycle"/>
    <property type="evidence" value="ECO:0007669"/>
    <property type="project" value="TreeGrafter"/>
</dbReference>
<dbReference type="PANTHER" id="PTHR28637">
    <property type="entry name" value="DNA REPLICATION FACTOR CDT1"/>
    <property type="match status" value="1"/>
</dbReference>
<dbReference type="OrthoDB" id="341730at2759"/>
<dbReference type="RefSeq" id="XP_016608756.1">
    <property type="nucleotide sequence ID" value="XM_016752082.1"/>
</dbReference>
<accession>A0A0L0HHZ4</accession>
<dbReference type="STRING" id="645134.A0A0L0HHZ4"/>
<dbReference type="GO" id="GO:0071163">
    <property type="term" value="P:DNA replication preinitiation complex assembly"/>
    <property type="evidence" value="ECO:0007669"/>
    <property type="project" value="InterPro"/>
</dbReference>
<dbReference type="Pfam" id="PF08839">
    <property type="entry name" value="CDT1"/>
    <property type="match status" value="1"/>
</dbReference>
<feature type="compositionally biased region" description="Polar residues" evidence="3">
    <location>
        <begin position="1"/>
        <end position="16"/>
    </location>
</feature>
<dbReference type="GeneID" id="27687320"/>
<dbReference type="Proteomes" id="UP000053201">
    <property type="component" value="Unassembled WGS sequence"/>
</dbReference>
<evidence type="ECO:0000259" key="4">
    <source>
        <dbReference type="SMART" id="SM01075"/>
    </source>
</evidence>
<feature type="compositionally biased region" description="Basic and acidic residues" evidence="3">
    <location>
        <begin position="199"/>
        <end position="208"/>
    </location>
</feature>
<feature type="region of interest" description="Disordered" evidence="3">
    <location>
        <begin position="470"/>
        <end position="547"/>
    </location>
</feature>
<feature type="compositionally biased region" description="Basic and acidic residues" evidence="3">
    <location>
        <begin position="472"/>
        <end position="481"/>
    </location>
</feature>
<dbReference type="Pfam" id="PF16679">
    <property type="entry name" value="CDT1_C"/>
    <property type="match status" value="1"/>
</dbReference>
<feature type="compositionally biased region" description="Basic and acidic residues" evidence="3">
    <location>
        <begin position="496"/>
        <end position="510"/>
    </location>
</feature>
<evidence type="ECO:0000313" key="6">
    <source>
        <dbReference type="Proteomes" id="UP000053201"/>
    </source>
</evidence>
<feature type="region of interest" description="Disordered" evidence="3">
    <location>
        <begin position="1"/>
        <end position="35"/>
    </location>
</feature>
<dbReference type="CDD" id="cd08674">
    <property type="entry name" value="Cdt1_m"/>
    <property type="match status" value="1"/>
</dbReference>
<sequence length="679" mass="74513">MTKGGTTPAATLQSFYPSAKKPNTGGRDKSLKSVDNVIATPTRTIFRKPRLGTNVVDPAGTVETERIPGQTGGKRQRDAAEQRTEMTVFRTPKKTKVDTSVHLQADEISSVDTDPTIGTMDDQAIIRDATSIKGKSAAISMREHSDQICKTDSSQLSSGEIPRTPARKAASRQTPSSLSFVRIDRPRVRSPLPSPTSEKVPEVHDPRESPTTLKFLATPVSSPSGPIILATSSKDIDGSPSSRRGPAYRRYRHLITPGRKLILPSKYELLEKMFHGLEYTIMFMKGRDQPCVYHKIRKAVENMCHRNFELRNLAQIRAVYPEAYRYKAVQTVDRGVKVASVCIDIPDENEEIASQAAPGSAGDSPSIIRGGTLVAPSASAVDSVAMRNKAAGASRSMGERRNEFHKRLLERVHIEHEKFLGTLPYTMNAAKEGELRAWHPQFNLGAVPDITPAEMPELKEETPDFRTVARKRANEASKASHDATSPAQGDIPPENHSPKKSEEGKEHVSMSKDGSAGRQDQASPLPLIPADPLPATSGPPTKPKSRAAALLERIREKERKKMESEMYSKKLTPEEIRKKAMLSRLGDLAQALNFLYVSAGKNVMSLSDVTSHLATSLRSALSEAESREHVGLLADVAPEWCKLSILDIGTFVKIDRGMELAKVKERVQEALAEMTKSET</sequence>
<dbReference type="GO" id="GO:0070182">
    <property type="term" value="F:DNA polymerase binding"/>
    <property type="evidence" value="ECO:0007669"/>
    <property type="project" value="TreeGrafter"/>
</dbReference>
<dbReference type="OMA" id="VCAKEPE"/>